<protein>
    <submittedName>
        <fullName evidence="1">Uncharacterized protein</fullName>
    </submittedName>
</protein>
<keyword evidence="2" id="KW-1185">Reference proteome</keyword>
<evidence type="ECO:0000313" key="2">
    <source>
        <dbReference type="Proteomes" id="UP001065298"/>
    </source>
</evidence>
<proteinExistence type="predicted"/>
<dbReference type="EMBL" id="CM046505">
    <property type="protein sequence ID" value="KAI8675837.1"/>
    <property type="molecule type" value="Genomic_DNA"/>
</dbReference>
<accession>A0ACC0R877</accession>
<name>A0ACC0R877_9HYPO</name>
<organism evidence="1 2">
    <name type="scientific">Fusarium keratoplasticum</name>
    <dbReference type="NCBI Taxonomy" id="1328300"/>
    <lineage>
        <taxon>Eukaryota</taxon>
        <taxon>Fungi</taxon>
        <taxon>Dikarya</taxon>
        <taxon>Ascomycota</taxon>
        <taxon>Pezizomycotina</taxon>
        <taxon>Sordariomycetes</taxon>
        <taxon>Hypocreomycetidae</taxon>
        <taxon>Hypocreales</taxon>
        <taxon>Nectriaceae</taxon>
        <taxon>Fusarium</taxon>
        <taxon>Fusarium solani species complex</taxon>
    </lineage>
</organism>
<evidence type="ECO:0000313" key="1">
    <source>
        <dbReference type="EMBL" id="KAI8675837.1"/>
    </source>
</evidence>
<gene>
    <name evidence="1" type="ORF">NCS57_00486200</name>
</gene>
<sequence>MAPKKKGRRGRRKTSPKEGQDIPAKGRETPKEKRDITGKSSSIADIFLWLVVTNISHGESPAKKGEKKERDEFGDEVEFTTDLKVQWTNGPSWEDELSEGWFREKDLQGLNQTMVLQYWEDKGAIHDERMDAKSHRKSYQVQLVGYRNDLTTG</sequence>
<reference evidence="1" key="1">
    <citation type="submission" date="2022-06" db="EMBL/GenBank/DDBJ databases">
        <title>Fusarium solani species complex genomes reveal bases of compartmentalisation and animal pathogenesis.</title>
        <authorList>
            <person name="Tsai I.J."/>
        </authorList>
    </citation>
    <scope>NUCLEOTIDE SEQUENCE</scope>
    <source>
        <strain evidence="1">Fu6.1</strain>
    </source>
</reference>
<comment type="caution">
    <text evidence="1">The sequence shown here is derived from an EMBL/GenBank/DDBJ whole genome shotgun (WGS) entry which is preliminary data.</text>
</comment>
<dbReference type="Proteomes" id="UP001065298">
    <property type="component" value="Chromosome 3"/>
</dbReference>